<comment type="caution">
    <text evidence="6">The sequence shown here is derived from an EMBL/GenBank/DDBJ whole genome shotgun (WGS) entry which is preliminary data.</text>
</comment>
<dbReference type="Pfam" id="PF07727">
    <property type="entry name" value="RVT_2"/>
    <property type="match status" value="1"/>
</dbReference>
<dbReference type="AlphaFoldDB" id="A0A9Q3FIW7"/>
<evidence type="ECO:0000256" key="3">
    <source>
        <dbReference type="SAM" id="MobiDB-lite"/>
    </source>
</evidence>
<keyword evidence="1" id="KW-0479">Metal-binding</keyword>
<dbReference type="InterPro" id="IPR057670">
    <property type="entry name" value="SH3_retrovirus"/>
</dbReference>
<dbReference type="EMBL" id="AVOT02042806">
    <property type="protein sequence ID" value="MBW0538250.1"/>
    <property type="molecule type" value="Genomic_DNA"/>
</dbReference>
<evidence type="ECO:0000259" key="4">
    <source>
        <dbReference type="Pfam" id="PF07727"/>
    </source>
</evidence>
<proteinExistence type="predicted"/>
<sequence length="310" mass="34605">MLNGSNLPACYWAEAILTATMLCNLISTPSRHNLSPYALWKGVSPRIKRLRIFGCKAIVLIPKSHCNWKLGPTGSEGILLGYENDNTSYRILRLSDKKIVISQHVTFNKNSFPSLRDAPSEPLTINWEASRMDSGLVDEAQPEEAAVVDETHSEETTAPSVNDSPVSLAEQPPGPIPDQAPRRIRVIGPRHPTMVNSEIDSTNILTFPRQPKAYLTTSKDCPQTFNSALNSPLKDEWSKAVNKEFASMNRLQVWDIVELKSDYRLIGTTWVFKAKRAPQGNVLEHKAHLCPQGFSQTPGIDYHKTYSPTK</sequence>
<dbReference type="PANTHER" id="PTHR42648:SF28">
    <property type="entry name" value="TRANSPOSON-ENCODED PROTEIN WITH RIBONUCLEASE H-LIKE AND RETROVIRUS ZINC FINGER-LIKE DOMAINS"/>
    <property type="match status" value="1"/>
</dbReference>
<dbReference type="InterPro" id="IPR039537">
    <property type="entry name" value="Retrotran_Ty1/copia-like"/>
</dbReference>
<dbReference type="OrthoDB" id="8025968at2759"/>
<accession>A0A9Q3FIW7</accession>
<gene>
    <name evidence="6" type="ORF">O181_077965</name>
</gene>
<evidence type="ECO:0000256" key="1">
    <source>
        <dbReference type="ARBA" id="ARBA00022723"/>
    </source>
</evidence>
<feature type="region of interest" description="Disordered" evidence="3">
    <location>
        <begin position="139"/>
        <end position="182"/>
    </location>
</feature>
<feature type="domain" description="Reverse transcriptase Ty1/copia-type" evidence="4">
    <location>
        <begin position="252"/>
        <end position="308"/>
    </location>
</feature>
<reference evidence="6" key="1">
    <citation type="submission" date="2021-03" db="EMBL/GenBank/DDBJ databases">
        <title>Draft genome sequence of rust myrtle Austropuccinia psidii MF-1, a brazilian biotype.</title>
        <authorList>
            <person name="Quecine M.C."/>
            <person name="Pachon D.M.R."/>
            <person name="Bonatelli M.L."/>
            <person name="Correr F.H."/>
            <person name="Franceschini L.M."/>
            <person name="Leite T.F."/>
            <person name="Margarido G.R.A."/>
            <person name="Almeida C.A."/>
            <person name="Ferrarezi J.A."/>
            <person name="Labate C.A."/>
        </authorList>
    </citation>
    <scope>NUCLEOTIDE SEQUENCE</scope>
    <source>
        <strain evidence="6">MF-1</strain>
    </source>
</reference>
<keyword evidence="7" id="KW-1185">Reference proteome</keyword>
<dbReference type="GO" id="GO:0016787">
    <property type="term" value="F:hydrolase activity"/>
    <property type="evidence" value="ECO:0007669"/>
    <property type="project" value="UniProtKB-KW"/>
</dbReference>
<keyword evidence="2" id="KW-0378">Hydrolase</keyword>
<evidence type="ECO:0000256" key="2">
    <source>
        <dbReference type="ARBA" id="ARBA00022801"/>
    </source>
</evidence>
<name>A0A9Q3FIW7_9BASI</name>
<feature type="domain" description="Retroviral polymerase SH3-like" evidence="5">
    <location>
        <begin position="55"/>
        <end position="117"/>
    </location>
</feature>
<feature type="compositionally biased region" description="Polar residues" evidence="3">
    <location>
        <begin position="156"/>
        <end position="165"/>
    </location>
</feature>
<dbReference type="InterPro" id="IPR013103">
    <property type="entry name" value="RVT_2"/>
</dbReference>
<dbReference type="Proteomes" id="UP000765509">
    <property type="component" value="Unassembled WGS sequence"/>
</dbReference>
<evidence type="ECO:0008006" key="8">
    <source>
        <dbReference type="Google" id="ProtNLM"/>
    </source>
</evidence>
<protein>
    <recommendedName>
        <fullName evidence="8">Reverse transcriptase Ty1/copia-type domain-containing protein</fullName>
    </recommendedName>
</protein>
<evidence type="ECO:0000313" key="6">
    <source>
        <dbReference type="EMBL" id="MBW0538250.1"/>
    </source>
</evidence>
<dbReference type="GO" id="GO:0046872">
    <property type="term" value="F:metal ion binding"/>
    <property type="evidence" value="ECO:0007669"/>
    <property type="project" value="UniProtKB-KW"/>
</dbReference>
<evidence type="ECO:0000313" key="7">
    <source>
        <dbReference type="Proteomes" id="UP000765509"/>
    </source>
</evidence>
<evidence type="ECO:0000259" key="5">
    <source>
        <dbReference type="Pfam" id="PF25597"/>
    </source>
</evidence>
<dbReference type="PANTHER" id="PTHR42648">
    <property type="entry name" value="TRANSPOSASE, PUTATIVE-RELATED"/>
    <property type="match status" value="1"/>
</dbReference>
<dbReference type="Pfam" id="PF25597">
    <property type="entry name" value="SH3_retrovirus"/>
    <property type="match status" value="1"/>
</dbReference>
<organism evidence="6 7">
    <name type="scientific">Austropuccinia psidii MF-1</name>
    <dbReference type="NCBI Taxonomy" id="1389203"/>
    <lineage>
        <taxon>Eukaryota</taxon>
        <taxon>Fungi</taxon>
        <taxon>Dikarya</taxon>
        <taxon>Basidiomycota</taxon>
        <taxon>Pucciniomycotina</taxon>
        <taxon>Pucciniomycetes</taxon>
        <taxon>Pucciniales</taxon>
        <taxon>Sphaerophragmiaceae</taxon>
        <taxon>Austropuccinia</taxon>
    </lineage>
</organism>